<reference evidence="3" key="1">
    <citation type="submission" date="2025-08" db="UniProtKB">
        <authorList>
            <consortium name="RefSeq"/>
        </authorList>
    </citation>
    <scope>IDENTIFICATION</scope>
    <source>
        <tissue evidence="3">Liver</tissue>
    </source>
</reference>
<dbReference type="PANTHER" id="PTHR45653:SF7">
    <property type="entry name" value="DEDICATOR OF CYTOKINESIS PROTEIN 4"/>
    <property type="match status" value="1"/>
</dbReference>
<keyword evidence="2" id="KW-1185">Reference proteome</keyword>
<feature type="domain" description="Dedicator of cytokinesis TPR repeats region" evidence="1">
    <location>
        <begin position="1"/>
        <end position="88"/>
    </location>
</feature>
<dbReference type="AlphaFoldDB" id="A0A2U3XYQ5"/>
<evidence type="ECO:0000259" key="1">
    <source>
        <dbReference type="Pfam" id="PF23554"/>
    </source>
</evidence>
<dbReference type="InterPro" id="IPR056372">
    <property type="entry name" value="TPR_DOCK"/>
</dbReference>
<evidence type="ECO:0000313" key="2">
    <source>
        <dbReference type="Proteomes" id="UP000245341"/>
    </source>
</evidence>
<proteinExistence type="predicted"/>
<dbReference type="STRING" id="9713.A0A2U3XYQ5"/>
<dbReference type="GO" id="GO:0005085">
    <property type="term" value="F:guanyl-nucleotide exchange factor activity"/>
    <property type="evidence" value="ECO:0007669"/>
    <property type="project" value="InterPro"/>
</dbReference>
<dbReference type="RefSeq" id="XP_006736597.2">
    <property type="nucleotide sequence ID" value="XM_006736534.2"/>
</dbReference>
<protein>
    <submittedName>
        <fullName evidence="3">Dedicator of cytokinesis protein 4-like</fullName>
    </submittedName>
</protein>
<dbReference type="KEGG" id="lww:102739889"/>
<dbReference type="InterPro" id="IPR026791">
    <property type="entry name" value="DOCK"/>
</dbReference>
<gene>
    <name evidence="3" type="primary">LOC102739889</name>
</gene>
<dbReference type="Proteomes" id="UP000245341">
    <property type="component" value="Unplaced"/>
</dbReference>
<dbReference type="OrthoDB" id="18896at2759"/>
<dbReference type="PANTHER" id="PTHR45653">
    <property type="entry name" value="DEDICATOR OF CYTOKINESIS"/>
    <property type="match status" value="1"/>
</dbReference>
<dbReference type="GO" id="GO:0007264">
    <property type="term" value="P:small GTPase-mediated signal transduction"/>
    <property type="evidence" value="ECO:0007669"/>
    <property type="project" value="InterPro"/>
</dbReference>
<organism evidence="2 3">
    <name type="scientific">Leptonychotes weddellii</name>
    <name type="common">Weddell seal</name>
    <name type="synonym">Otaria weddellii</name>
    <dbReference type="NCBI Taxonomy" id="9713"/>
    <lineage>
        <taxon>Eukaryota</taxon>
        <taxon>Metazoa</taxon>
        <taxon>Chordata</taxon>
        <taxon>Craniata</taxon>
        <taxon>Vertebrata</taxon>
        <taxon>Euteleostomi</taxon>
        <taxon>Mammalia</taxon>
        <taxon>Eutheria</taxon>
        <taxon>Laurasiatheria</taxon>
        <taxon>Carnivora</taxon>
        <taxon>Caniformia</taxon>
        <taxon>Pinnipedia</taxon>
        <taxon>Phocidae</taxon>
        <taxon>Monachinae</taxon>
        <taxon>Lobodontini</taxon>
        <taxon>Leptonychotes</taxon>
    </lineage>
</organism>
<accession>A0A2U3XYQ5</accession>
<dbReference type="GO" id="GO:0060326">
    <property type="term" value="P:cell chemotaxis"/>
    <property type="evidence" value="ECO:0007669"/>
    <property type="project" value="TreeGrafter"/>
</dbReference>
<sequence length="124" mass="14918">MTDRHYQQLLDSFNTKEELRDFLLQIFTVFRILIRPEMFPKDWTVMRLVANNVIITTVLYLSDALRKNFLNENFDYKLIADLDYFYGSTICTWIRQVLNLSKDLVQPRTVLRKKIDSKHIKDLN</sequence>
<name>A0A2U3XYQ5_LEPWE</name>
<dbReference type="GO" id="GO:0031267">
    <property type="term" value="F:small GTPase binding"/>
    <property type="evidence" value="ECO:0007669"/>
    <property type="project" value="TreeGrafter"/>
</dbReference>
<dbReference type="GeneID" id="102739889"/>
<evidence type="ECO:0000313" key="3">
    <source>
        <dbReference type="RefSeq" id="XP_006736597.2"/>
    </source>
</evidence>
<dbReference type="GO" id="GO:0005737">
    <property type="term" value="C:cytoplasm"/>
    <property type="evidence" value="ECO:0007669"/>
    <property type="project" value="TreeGrafter"/>
</dbReference>
<dbReference type="GO" id="GO:0005886">
    <property type="term" value="C:plasma membrane"/>
    <property type="evidence" value="ECO:0007669"/>
    <property type="project" value="TreeGrafter"/>
</dbReference>
<dbReference type="Pfam" id="PF23554">
    <property type="entry name" value="TPR_DOCK"/>
    <property type="match status" value="1"/>
</dbReference>